<feature type="region of interest" description="Disordered" evidence="1">
    <location>
        <begin position="49"/>
        <end position="75"/>
    </location>
</feature>
<protein>
    <submittedName>
        <fullName evidence="2">Putative f1f0 atp synthase assembly protein atp10</fullName>
    </submittedName>
</protein>
<evidence type="ECO:0000313" key="2">
    <source>
        <dbReference type="EMBL" id="KKY19990.1"/>
    </source>
</evidence>
<feature type="compositionally biased region" description="Polar residues" evidence="1">
    <location>
        <begin position="49"/>
        <end position="62"/>
    </location>
</feature>
<reference evidence="2 3" key="1">
    <citation type="submission" date="2015-05" db="EMBL/GenBank/DDBJ databases">
        <title>Distinctive expansion of gene families associated with plant cell wall degradation and secondary metabolism in the genomes of grapevine trunk pathogens.</title>
        <authorList>
            <person name="Lawrence D.P."/>
            <person name="Travadon R."/>
            <person name="Rolshausen P.E."/>
            <person name="Baumgartner K."/>
        </authorList>
    </citation>
    <scope>NUCLEOTIDE SEQUENCE [LARGE SCALE GENOMIC DNA]</scope>
    <source>
        <strain evidence="2">UCRPC4</strain>
    </source>
</reference>
<dbReference type="GO" id="GO:0033615">
    <property type="term" value="P:mitochondrial proton-transporting ATP synthase complex assembly"/>
    <property type="evidence" value="ECO:0007669"/>
    <property type="project" value="TreeGrafter"/>
</dbReference>
<dbReference type="PANTHER" id="PTHR28106:SF1">
    <property type="entry name" value="MITOCHONDRIAL ATPASE COMPLEX SUBUNIT ATP10"/>
    <property type="match status" value="1"/>
</dbReference>
<reference evidence="2 3" key="2">
    <citation type="submission" date="2015-05" db="EMBL/GenBank/DDBJ databases">
        <authorList>
            <person name="Morales-Cruz A."/>
            <person name="Amrine K.C."/>
            <person name="Cantu D."/>
        </authorList>
    </citation>
    <scope>NUCLEOTIDE SEQUENCE [LARGE SCALE GENOMIC DNA]</scope>
    <source>
        <strain evidence="2">UCRPC4</strain>
    </source>
</reference>
<proteinExistence type="predicted"/>
<dbReference type="PANTHER" id="PTHR28106">
    <property type="entry name" value="MITOCHONDRIAL ATPASE COMPLEX SUBUNIT ATP10"/>
    <property type="match status" value="1"/>
</dbReference>
<gene>
    <name evidence="2" type="ORF">UCRPC4_g04313</name>
</gene>
<dbReference type="EMBL" id="LCWF01000103">
    <property type="protein sequence ID" value="KKY19990.1"/>
    <property type="molecule type" value="Genomic_DNA"/>
</dbReference>
<organism evidence="2 3">
    <name type="scientific">Phaeomoniella chlamydospora</name>
    <name type="common">Phaeoacremonium chlamydosporum</name>
    <dbReference type="NCBI Taxonomy" id="158046"/>
    <lineage>
        <taxon>Eukaryota</taxon>
        <taxon>Fungi</taxon>
        <taxon>Dikarya</taxon>
        <taxon>Ascomycota</taxon>
        <taxon>Pezizomycotina</taxon>
        <taxon>Eurotiomycetes</taxon>
        <taxon>Chaetothyriomycetidae</taxon>
        <taxon>Phaeomoniellales</taxon>
        <taxon>Phaeomoniellaceae</taxon>
        <taxon>Phaeomoniella</taxon>
    </lineage>
</organism>
<dbReference type="InterPro" id="IPR007849">
    <property type="entry name" value="ATP10"/>
</dbReference>
<evidence type="ECO:0000256" key="1">
    <source>
        <dbReference type="SAM" id="MobiDB-lite"/>
    </source>
</evidence>
<dbReference type="AlphaFoldDB" id="A0A0G2GT82"/>
<dbReference type="GO" id="GO:0005743">
    <property type="term" value="C:mitochondrial inner membrane"/>
    <property type="evidence" value="ECO:0007669"/>
    <property type="project" value="TreeGrafter"/>
</dbReference>
<comment type="caution">
    <text evidence="2">The sequence shown here is derived from an EMBL/GenBank/DDBJ whole genome shotgun (WGS) entry which is preliminary data.</text>
</comment>
<dbReference type="Proteomes" id="UP000053317">
    <property type="component" value="Unassembled WGS sequence"/>
</dbReference>
<name>A0A0G2GT82_PHACM</name>
<keyword evidence="3" id="KW-1185">Reference proteome</keyword>
<dbReference type="Pfam" id="PF05176">
    <property type="entry name" value="ATP-synt_10"/>
    <property type="match status" value="1"/>
</dbReference>
<evidence type="ECO:0000313" key="3">
    <source>
        <dbReference type="Proteomes" id="UP000053317"/>
    </source>
</evidence>
<sequence length="357" mass="41168">MKVTLSHDVVASLLLRAARSSHCTSNPISSQNLYYRSNVRSCLRITQHRYASSDSKPTESQPTIPPTPTASRYSHIPLPTGAKTETFEPKPLAHPIGLPYPPEAEHNTGLDPRTFRERHRDFTNYDRHLQRRQQLKTEFAKPYFRDWTMLRHSKGKSFIANQLLFKGEKSGWFPNLWGETLSKEKGQGWLPKLGWNTTQVFQGNVNVVAIFSGLWAEKQVKTFVDDNSELMELLDQNRNGLLRLTRINIEDNWLRRSVVKAFKYRLRSLFPEEEWARYFIVDKSIRSQELKDAIGFLNSKVGYVYLVDSHCRIRWAGSGHANPQEAASLVVGAKRLLEETKKEIKLRSNDKSTKQNV</sequence>
<accession>A0A0G2GT82</accession>
<dbReference type="OrthoDB" id="17089at2759"/>